<accession>A0A9W6YEX0</accession>
<evidence type="ECO:0000313" key="2">
    <source>
        <dbReference type="Proteomes" id="UP001165121"/>
    </source>
</evidence>
<organism evidence="1 2">
    <name type="scientific">Phytophthora fragariaefolia</name>
    <dbReference type="NCBI Taxonomy" id="1490495"/>
    <lineage>
        <taxon>Eukaryota</taxon>
        <taxon>Sar</taxon>
        <taxon>Stramenopiles</taxon>
        <taxon>Oomycota</taxon>
        <taxon>Peronosporomycetes</taxon>
        <taxon>Peronosporales</taxon>
        <taxon>Peronosporaceae</taxon>
        <taxon>Phytophthora</taxon>
    </lineage>
</organism>
<dbReference type="EMBL" id="BSXT01006009">
    <property type="protein sequence ID" value="GMF61686.1"/>
    <property type="molecule type" value="Genomic_DNA"/>
</dbReference>
<gene>
    <name evidence="1" type="ORF">Pfra01_002683400</name>
</gene>
<dbReference type="AlphaFoldDB" id="A0A9W6YEX0"/>
<keyword evidence="2" id="KW-1185">Reference proteome</keyword>
<reference evidence="1" key="1">
    <citation type="submission" date="2023-04" db="EMBL/GenBank/DDBJ databases">
        <title>Phytophthora fragariaefolia NBRC 109709.</title>
        <authorList>
            <person name="Ichikawa N."/>
            <person name="Sato H."/>
            <person name="Tonouchi N."/>
        </authorList>
    </citation>
    <scope>NUCLEOTIDE SEQUENCE</scope>
    <source>
        <strain evidence="1">NBRC 109709</strain>
    </source>
</reference>
<name>A0A9W6YEX0_9STRA</name>
<dbReference type="OrthoDB" id="96431at2759"/>
<dbReference type="Proteomes" id="UP001165121">
    <property type="component" value="Unassembled WGS sequence"/>
</dbReference>
<comment type="caution">
    <text evidence="1">The sequence shown here is derived from an EMBL/GenBank/DDBJ whole genome shotgun (WGS) entry which is preliminary data.</text>
</comment>
<proteinExistence type="predicted"/>
<evidence type="ECO:0000313" key="1">
    <source>
        <dbReference type="EMBL" id="GMF61686.1"/>
    </source>
</evidence>
<protein>
    <submittedName>
        <fullName evidence="1">Unnamed protein product</fullName>
    </submittedName>
</protein>
<sequence>MAGGSNAEEYQAWRDEYEIKEAKEFKSKSVQKPSVLGEVFDTTFKSARKLETLTQQVEMTGRSIDDMRSALVDESFDSDELEYWAEKYLVIENKPEKMLKTTNFESLHLLKRFILYFIHEFYVFEGSNHCYYKRKPTAANNSVIGDYDISNFAKTQINYYDESTIKHKSSKLSDLLITIPFHKFSSTICSWNHDPSDLELFIKANPIQRSVRMICIQCYFTTSSESSASTMLIDTNGCWSIWPAFATIQTTRRKSCWCSIRWKSRLTSPTSEFC</sequence>